<dbReference type="Pfam" id="PF00903">
    <property type="entry name" value="Glyoxalase"/>
    <property type="match status" value="1"/>
</dbReference>
<dbReference type="STRING" id="1032480.MLP_21010"/>
<dbReference type="KEGG" id="mph:MLP_21010"/>
<dbReference type="SUPFAM" id="SSF54593">
    <property type="entry name" value="Glyoxalase/Bleomycin resistance protein/Dihydroxybiphenyl dioxygenase"/>
    <property type="match status" value="1"/>
</dbReference>
<proteinExistence type="predicted"/>
<dbReference type="EMBL" id="AP012204">
    <property type="protein sequence ID" value="BAK35115.1"/>
    <property type="molecule type" value="Genomic_DNA"/>
</dbReference>
<name>F5XDU2_MICPN</name>
<organism evidence="2 3">
    <name type="scientific">Microlunatus phosphovorus (strain ATCC 700054 / DSM 10555 / JCM 9379 / NBRC 101784 / NCIMB 13414 / VKM Ac-1990 / NM-1)</name>
    <dbReference type="NCBI Taxonomy" id="1032480"/>
    <lineage>
        <taxon>Bacteria</taxon>
        <taxon>Bacillati</taxon>
        <taxon>Actinomycetota</taxon>
        <taxon>Actinomycetes</taxon>
        <taxon>Propionibacteriales</taxon>
        <taxon>Propionibacteriaceae</taxon>
        <taxon>Microlunatus</taxon>
    </lineage>
</organism>
<dbReference type="InterPro" id="IPR004360">
    <property type="entry name" value="Glyas_Fos-R_dOase_dom"/>
</dbReference>
<dbReference type="InterPro" id="IPR037523">
    <property type="entry name" value="VOC_core"/>
</dbReference>
<dbReference type="eggNOG" id="COG0346">
    <property type="taxonomic scope" value="Bacteria"/>
</dbReference>
<dbReference type="InterPro" id="IPR029068">
    <property type="entry name" value="Glyas_Bleomycin-R_OHBP_Dase"/>
</dbReference>
<dbReference type="RefSeq" id="WP_013862987.1">
    <property type="nucleotide sequence ID" value="NC_015635.1"/>
</dbReference>
<dbReference type="PROSITE" id="PS51819">
    <property type="entry name" value="VOC"/>
    <property type="match status" value="1"/>
</dbReference>
<protein>
    <recommendedName>
        <fullName evidence="1">VOC domain-containing protein</fullName>
    </recommendedName>
</protein>
<accession>F5XDU2</accession>
<dbReference type="Proteomes" id="UP000007947">
    <property type="component" value="Chromosome"/>
</dbReference>
<gene>
    <name evidence="2" type="ordered locus">MLP_21010</name>
</gene>
<evidence type="ECO:0000259" key="1">
    <source>
        <dbReference type="PROSITE" id="PS51819"/>
    </source>
</evidence>
<dbReference type="AlphaFoldDB" id="F5XDU2"/>
<dbReference type="OrthoDB" id="9798201at2"/>
<evidence type="ECO:0000313" key="2">
    <source>
        <dbReference type="EMBL" id="BAK35115.1"/>
    </source>
</evidence>
<keyword evidence="3" id="KW-1185">Reference proteome</keyword>
<dbReference type="Gene3D" id="3.10.180.10">
    <property type="entry name" value="2,3-Dihydroxybiphenyl 1,2-Dioxygenase, domain 1"/>
    <property type="match status" value="1"/>
</dbReference>
<dbReference type="HOGENOM" id="CLU_046006_13_3_11"/>
<sequence>MRVHRIIANLSVPDIEAARSFYEGFLGLGEEFSLGWVARFTSAEAGGCVQLVTADATSPEDSVASVLVDDVESAYAEALRLGYEIVRPLTTEEWGVHRFLVRAPDGNVLNFVEHPN</sequence>
<feature type="domain" description="VOC" evidence="1">
    <location>
        <begin position="2"/>
        <end position="114"/>
    </location>
</feature>
<reference evidence="2 3" key="1">
    <citation type="submission" date="2011-05" db="EMBL/GenBank/DDBJ databases">
        <title>Whole genome sequence of Microlunatus phosphovorus NM-1.</title>
        <authorList>
            <person name="Hosoyama A."/>
            <person name="Sasaki K."/>
            <person name="Harada T."/>
            <person name="Igarashi R."/>
            <person name="Kawakoshi A."/>
            <person name="Sasagawa M."/>
            <person name="Fukada J."/>
            <person name="Nakamura S."/>
            <person name="Katano Y."/>
            <person name="Hanada S."/>
            <person name="Kamagata Y."/>
            <person name="Nakamura N."/>
            <person name="Yamazaki S."/>
            <person name="Fujita N."/>
        </authorList>
    </citation>
    <scope>NUCLEOTIDE SEQUENCE [LARGE SCALE GENOMIC DNA]</scope>
    <source>
        <strain evidence="3">ATCC 700054 / DSM 10555 / JCM 9379 / NBRC 101784 / NCIMB 13414 / VKM Ac-1990 / NM-1</strain>
    </source>
</reference>
<evidence type="ECO:0000313" key="3">
    <source>
        <dbReference type="Proteomes" id="UP000007947"/>
    </source>
</evidence>